<evidence type="ECO:0000313" key="3">
    <source>
        <dbReference type="EMBL" id="CUP23782.1"/>
    </source>
</evidence>
<evidence type="ECO:0000313" key="7">
    <source>
        <dbReference type="Proteomes" id="UP000095614"/>
    </source>
</evidence>
<evidence type="ECO:0000313" key="6">
    <source>
        <dbReference type="Proteomes" id="UP000095419"/>
    </source>
</evidence>
<dbReference type="Proteomes" id="UP000095788">
    <property type="component" value="Unassembled WGS sequence"/>
</dbReference>
<name>A0A174LHU6_BACUN</name>
<sequence length="35" mass="4040">MNRKHLVAIGVVIAVLLLLYWLFVAEDMNAWLNVN</sequence>
<evidence type="ECO:0000256" key="1">
    <source>
        <dbReference type="SAM" id="Phobius"/>
    </source>
</evidence>
<dbReference type="Proteomes" id="UP000095614">
    <property type="component" value="Unassembled WGS sequence"/>
</dbReference>
<dbReference type="EMBL" id="CZAO01000024">
    <property type="protein sequence ID" value="CUQ28492.1"/>
    <property type="molecule type" value="Genomic_DNA"/>
</dbReference>
<organism evidence="3 9">
    <name type="scientific">Bacteroides uniformis</name>
    <dbReference type="NCBI Taxonomy" id="820"/>
    <lineage>
        <taxon>Bacteria</taxon>
        <taxon>Pseudomonadati</taxon>
        <taxon>Bacteroidota</taxon>
        <taxon>Bacteroidia</taxon>
        <taxon>Bacteroidales</taxon>
        <taxon>Bacteroidaceae</taxon>
        <taxon>Bacteroides</taxon>
    </lineage>
</organism>
<evidence type="ECO:0000313" key="4">
    <source>
        <dbReference type="EMBL" id="CUP46317.1"/>
    </source>
</evidence>
<evidence type="ECO:0000313" key="9">
    <source>
        <dbReference type="Proteomes" id="UP000095788"/>
    </source>
</evidence>
<keyword evidence="1" id="KW-0472">Membrane</keyword>
<keyword evidence="1" id="KW-1133">Transmembrane helix</keyword>
<evidence type="ECO:0000313" key="8">
    <source>
        <dbReference type="Proteomes" id="UP000095766"/>
    </source>
</evidence>
<keyword evidence="1" id="KW-0812">Transmembrane</keyword>
<dbReference type="EMBL" id="CZAF01000007">
    <property type="protein sequence ID" value="CUP07541.1"/>
    <property type="molecule type" value="Genomic_DNA"/>
</dbReference>
<accession>A0A174LHU6</accession>
<dbReference type="Proteomes" id="UP000095419">
    <property type="component" value="Unassembled WGS sequence"/>
</dbReference>
<protein>
    <submittedName>
        <fullName evidence="3">Uncharacterized protein</fullName>
    </submittedName>
</protein>
<proteinExistence type="predicted"/>
<dbReference type="AlphaFoldDB" id="A0A174LHU6"/>
<evidence type="ECO:0000313" key="2">
    <source>
        <dbReference type="EMBL" id="CUP07541.1"/>
    </source>
</evidence>
<dbReference type="EMBL" id="CZBF01000001">
    <property type="protein sequence ID" value="CUP23782.1"/>
    <property type="molecule type" value="Genomic_DNA"/>
</dbReference>
<feature type="transmembrane region" description="Helical" evidence="1">
    <location>
        <begin position="7"/>
        <end position="25"/>
    </location>
</feature>
<reference evidence="6 7" key="1">
    <citation type="submission" date="2015-09" db="EMBL/GenBank/DDBJ databases">
        <authorList>
            <consortium name="Pathogen Informatics"/>
        </authorList>
    </citation>
    <scope>NUCLEOTIDE SEQUENCE [LARGE SCALE GENOMIC DNA]</scope>
    <source>
        <strain evidence="4 6">2789STDY5608791</strain>
        <strain evidence="2 7">2789STDY5834847</strain>
        <strain evidence="5 8">2789STDY5834898</strain>
        <strain evidence="3 9">2789STDY5834942</strain>
    </source>
</reference>
<dbReference type="Proteomes" id="UP000095766">
    <property type="component" value="Unassembled WGS sequence"/>
</dbReference>
<gene>
    <name evidence="4" type="ORF">ERS417307_03720</name>
    <name evidence="2" type="ORF">ERS852462_02509</name>
    <name evidence="5" type="ORF">ERS852510_03795</name>
    <name evidence="3" type="ORF">ERS852554_00063</name>
</gene>
<evidence type="ECO:0000313" key="5">
    <source>
        <dbReference type="EMBL" id="CUQ28492.1"/>
    </source>
</evidence>
<dbReference type="EMBL" id="CYZF01000013">
    <property type="protein sequence ID" value="CUP46317.1"/>
    <property type="molecule type" value="Genomic_DNA"/>
</dbReference>